<organism evidence="1 2">
    <name type="scientific">Croceivirga radicis</name>
    <dbReference type="NCBI Taxonomy" id="1929488"/>
    <lineage>
        <taxon>Bacteria</taxon>
        <taxon>Pseudomonadati</taxon>
        <taxon>Bacteroidota</taxon>
        <taxon>Flavobacteriia</taxon>
        <taxon>Flavobacteriales</taxon>
        <taxon>Flavobacteriaceae</taxon>
        <taxon>Croceivirga</taxon>
    </lineage>
</organism>
<comment type="caution">
    <text evidence="1">The sequence shown here is derived from an EMBL/GenBank/DDBJ whole genome shotgun (WGS) entry which is preliminary data.</text>
</comment>
<reference evidence="1 2" key="1">
    <citation type="submission" date="2016-12" db="EMBL/GenBank/DDBJ databases">
        <authorList>
            <person name="Song W.-J."/>
            <person name="Kurnit D.M."/>
        </authorList>
    </citation>
    <scope>NUCLEOTIDE SEQUENCE [LARGE SCALE GENOMIC DNA]</scope>
    <source>
        <strain evidence="1 2">HSG9</strain>
    </source>
</reference>
<name>A0A1V6LW47_9FLAO</name>
<dbReference type="AlphaFoldDB" id="A0A1V6LW47"/>
<sequence length="156" mass="18365">MGYINGFLSCIARINDKTNHGYDFRLSKHKKEDSSTKKILDIIFNPICESYKLEKVESPKEYIVENIKQFWFFKFQEKEFSNISLTDSRNHFSLSDEEWKHEWIEEFVDLLLVTASSNQVYSLKVGKTKGFYVCSSSEIILENESEIYHLHLSVSD</sequence>
<evidence type="ECO:0000313" key="1">
    <source>
        <dbReference type="EMBL" id="OQD44411.1"/>
    </source>
</evidence>
<evidence type="ECO:0000313" key="2">
    <source>
        <dbReference type="Proteomes" id="UP000191680"/>
    </source>
</evidence>
<dbReference type="RefSeq" id="WP_080317912.1">
    <property type="nucleotide sequence ID" value="NZ_MTBC01000001.1"/>
</dbReference>
<keyword evidence="2" id="KW-1185">Reference proteome</keyword>
<accession>A0A1V6LW47</accession>
<dbReference type="Proteomes" id="UP000191680">
    <property type="component" value="Unassembled WGS sequence"/>
</dbReference>
<gene>
    <name evidence="1" type="ORF">BUL40_02325</name>
</gene>
<protein>
    <submittedName>
        <fullName evidence="1">Uncharacterized protein</fullName>
    </submittedName>
</protein>
<proteinExistence type="predicted"/>
<dbReference type="EMBL" id="MTBC01000001">
    <property type="protein sequence ID" value="OQD44411.1"/>
    <property type="molecule type" value="Genomic_DNA"/>
</dbReference>
<dbReference type="OrthoDB" id="1494908at2"/>